<sequence length="254" mass="27556">MSKQPTLHSFASTEDLKASLSTYIVSAQNTALAKHNVFRVAVSGGSLPAMLSDLLKNPEIKWDKWEIFFADERIVPLDHEDSNYGLLKNVLLDKIEGTKPVVHTINPDLEPSECAEDYQDILIKSFAAGDSVKFPVFDLILLGMGPDGHTCSLFPGHELLREEYAWVASIEDSPKPPPKRITLTLPVVNHASKIAFVGTGASKNEVLKQVFGSGAEVLPVGLVNMGAGDRVTWFCDVAATEGVPGFPQRKGSKA</sequence>
<organism evidence="8 9">
    <name type="scientific">Pyronema omphalodes (strain CBS 100304)</name>
    <name type="common">Pyronema confluens</name>
    <dbReference type="NCBI Taxonomy" id="1076935"/>
    <lineage>
        <taxon>Eukaryota</taxon>
        <taxon>Fungi</taxon>
        <taxon>Dikarya</taxon>
        <taxon>Ascomycota</taxon>
        <taxon>Pezizomycotina</taxon>
        <taxon>Pezizomycetes</taxon>
        <taxon>Pezizales</taxon>
        <taxon>Pyronemataceae</taxon>
        <taxon>Pyronema</taxon>
    </lineage>
</organism>
<dbReference type="GO" id="GO:0017057">
    <property type="term" value="F:6-phosphogluconolactonase activity"/>
    <property type="evidence" value="ECO:0007669"/>
    <property type="project" value="UniProtKB-UniRule"/>
</dbReference>
<dbReference type="PANTHER" id="PTHR11054">
    <property type="entry name" value="6-PHOSPHOGLUCONOLACTONASE"/>
    <property type="match status" value="1"/>
</dbReference>
<comment type="catalytic activity">
    <reaction evidence="1 6">
        <text>6-phospho-D-glucono-1,5-lactone + H2O = 6-phospho-D-gluconate + H(+)</text>
        <dbReference type="Rhea" id="RHEA:12556"/>
        <dbReference type="ChEBI" id="CHEBI:15377"/>
        <dbReference type="ChEBI" id="CHEBI:15378"/>
        <dbReference type="ChEBI" id="CHEBI:57955"/>
        <dbReference type="ChEBI" id="CHEBI:58759"/>
        <dbReference type="EC" id="3.1.1.31"/>
    </reaction>
</comment>
<evidence type="ECO:0000259" key="7">
    <source>
        <dbReference type="Pfam" id="PF01182"/>
    </source>
</evidence>
<evidence type="ECO:0000313" key="9">
    <source>
        <dbReference type="Proteomes" id="UP000018144"/>
    </source>
</evidence>
<dbReference type="Pfam" id="PF01182">
    <property type="entry name" value="Glucosamine_iso"/>
    <property type="match status" value="1"/>
</dbReference>
<dbReference type="InterPro" id="IPR005900">
    <property type="entry name" value="6-phosphogluconolactonase_DevB"/>
</dbReference>
<feature type="domain" description="Glucosamine/galactosamine-6-phosphate isomerase" evidence="7">
    <location>
        <begin position="12"/>
        <end position="232"/>
    </location>
</feature>
<dbReference type="PANTHER" id="PTHR11054:SF0">
    <property type="entry name" value="6-PHOSPHOGLUCONOLACTONASE"/>
    <property type="match status" value="1"/>
</dbReference>
<proteinExistence type="inferred from homology"/>
<dbReference type="GO" id="GO:0006098">
    <property type="term" value="P:pentose-phosphate shunt"/>
    <property type="evidence" value="ECO:0007669"/>
    <property type="project" value="UniProtKB-UniPathway"/>
</dbReference>
<dbReference type="InterPro" id="IPR006148">
    <property type="entry name" value="Glc/Gal-6P_isomerase"/>
</dbReference>
<dbReference type="EMBL" id="HF935493">
    <property type="protein sequence ID" value="CCX09708.1"/>
    <property type="molecule type" value="Genomic_DNA"/>
</dbReference>
<dbReference type="eggNOG" id="KOG3147">
    <property type="taxonomic scope" value="Eukaryota"/>
</dbReference>
<evidence type="ECO:0000256" key="6">
    <source>
        <dbReference type="RuleBase" id="RU365095"/>
    </source>
</evidence>
<evidence type="ECO:0000256" key="1">
    <source>
        <dbReference type="ARBA" id="ARBA00000832"/>
    </source>
</evidence>
<evidence type="ECO:0000256" key="4">
    <source>
        <dbReference type="ARBA" id="ARBA00013198"/>
    </source>
</evidence>
<dbReference type="UniPathway" id="UPA00115">
    <property type="reaction ID" value="UER00409"/>
</dbReference>
<evidence type="ECO:0000256" key="2">
    <source>
        <dbReference type="ARBA" id="ARBA00004961"/>
    </source>
</evidence>
<evidence type="ECO:0000313" key="8">
    <source>
        <dbReference type="EMBL" id="CCX09708.1"/>
    </source>
</evidence>
<accession>U4L8N2</accession>
<comment type="function">
    <text evidence="6">Hydrolysis of 6-phosphogluconolactone to 6-phosphogluconate.</text>
</comment>
<dbReference type="Gene3D" id="3.40.50.1360">
    <property type="match status" value="1"/>
</dbReference>
<reference evidence="8 9" key="1">
    <citation type="journal article" date="2013" name="PLoS Genet.">
        <title>The genome and development-dependent transcriptomes of Pyronema confluens: a window into fungal evolution.</title>
        <authorList>
            <person name="Traeger S."/>
            <person name="Altegoer F."/>
            <person name="Freitag M."/>
            <person name="Gabaldon T."/>
            <person name="Kempken F."/>
            <person name="Kumar A."/>
            <person name="Marcet-Houben M."/>
            <person name="Poggeler S."/>
            <person name="Stajich J.E."/>
            <person name="Nowrousian M."/>
        </authorList>
    </citation>
    <scope>NUCLEOTIDE SEQUENCE [LARGE SCALE GENOMIC DNA]</scope>
    <source>
        <strain evidence="9">CBS 100304</strain>
        <tissue evidence="8">Vegetative mycelium</tissue>
    </source>
</reference>
<evidence type="ECO:0000256" key="3">
    <source>
        <dbReference type="ARBA" id="ARBA00010662"/>
    </source>
</evidence>
<dbReference type="AlphaFoldDB" id="U4L8N2"/>
<dbReference type="InterPro" id="IPR037171">
    <property type="entry name" value="NagB/RpiA_transferase-like"/>
</dbReference>
<gene>
    <name evidence="8" type="ORF">PCON_09301</name>
</gene>
<evidence type="ECO:0000256" key="5">
    <source>
        <dbReference type="ARBA" id="ARBA00022801"/>
    </source>
</evidence>
<keyword evidence="9" id="KW-1185">Reference proteome</keyword>
<dbReference type="GO" id="GO:0005975">
    <property type="term" value="P:carbohydrate metabolic process"/>
    <property type="evidence" value="ECO:0007669"/>
    <property type="project" value="UniProtKB-UniRule"/>
</dbReference>
<dbReference type="Proteomes" id="UP000018144">
    <property type="component" value="Unassembled WGS sequence"/>
</dbReference>
<dbReference type="FunFam" id="3.40.50.1360:FF:000005">
    <property type="entry name" value="6-phosphogluconolactonase"/>
    <property type="match status" value="1"/>
</dbReference>
<dbReference type="OrthoDB" id="432544at2759"/>
<protein>
    <recommendedName>
        <fullName evidence="4 6">6-phosphogluconolactonase</fullName>
        <shortName evidence="6">6PGL</shortName>
        <ecNumber evidence="4 6">3.1.1.31</ecNumber>
    </recommendedName>
</protein>
<comment type="pathway">
    <text evidence="2 6">Carbohydrate degradation; pentose phosphate pathway; D-ribulose 5-phosphate from D-glucose 6-phosphate (oxidative stage): step 2/3.</text>
</comment>
<dbReference type="CDD" id="cd01400">
    <property type="entry name" value="6PGL"/>
    <property type="match status" value="1"/>
</dbReference>
<dbReference type="EC" id="3.1.1.31" evidence="4 6"/>
<dbReference type="InterPro" id="IPR039104">
    <property type="entry name" value="6PGL"/>
</dbReference>
<dbReference type="SUPFAM" id="SSF100950">
    <property type="entry name" value="NagB/RpiA/CoA transferase-like"/>
    <property type="match status" value="1"/>
</dbReference>
<dbReference type="NCBIfam" id="TIGR01198">
    <property type="entry name" value="pgl"/>
    <property type="match status" value="1"/>
</dbReference>
<comment type="similarity">
    <text evidence="3 6">Belongs to the glucosamine/galactosamine-6-phosphate isomerase family. 6-phosphogluconolactonase subfamily.</text>
</comment>
<name>U4L8N2_PYROM</name>
<dbReference type="OMA" id="YQLFEFE"/>
<keyword evidence="5 6" id="KW-0378">Hydrolase</keyword>
<dbReference type="STRING" id="1076935.U4L8N2"/>